<dbReference type="GO" id="GO:0030951">
    <property type="term" value="P:establishment or maintenance of microtubule cytoskeleton polarity"/>
    <property type="evidence" value="ECO:0007669"/>
    <property type="project" value="InterPro"/>
</dbReference>
<proteinExistence type="inferred from homology"/>
<protein>
    <recommendedName>
        <fullName evidence="4">TOG domain-containing protein</fullName>
    </recommendedName>
</protein>
<dbReference type="InterPro" id="IPR021133">
    <property type="entry name" value="HEAT_type_2"/>
</dbReference>
<evidence type="ECO:0000256" key="1">
    <source>
        <dbReference type="ARBA" id="ARBA00025722"/>
    </source>
</evidence>
<dbReference type="PROSITE" id="PS50077">
    <property type="entry name" value="HEAT_REPEAT"/>
    <property type="match status" value="1"/>
</dbReference>
<dbReference type="InterPro" id="IPR045110">
    <property type="entry name" value="XMAP215"/>
</dbReference>
<dbReference type="GO" id="GO:0007051">
    <property type="term" value="P:spindle organization"/>
    <property type="evidence" value="ECO:0007669"/>
    <property type="project" value="InterPro"/>
</dbReference>
<dbReference type="PANTHER" id="PTHR12609">
    <property type="entry name" value="MICROTUBULE ASSOCIATED PROTEIN XMAP215"/>
    <property type="match status" value="1"/>
</dbReference>
<dbReference type="GO" id="GO:0051010">
    <property type="term" value="F:microtubule plus-end binding"/>
    <property type="evidence" value="ECO:0007669"/>
    <property type="project" value="InterPro"/>
</dbReference>
<reference evidence="3" key="2">
    <citation type="journal article" date="2015" name="Data Brief">
        <title>Shoot transcriptome of the giant reed, Arundo donax.</title>
        <authorList>
            <person name="Barrero R.A."/>
            <person name="Guerrero F.D."/>
            <person name="Moolhuijzen P."/>
            <person name="Goolsby J.A."/>
            <person name="Tidwell J."/>
            <person name="Bellgard S.E."/>
            <person name="Bellgard M.I."/>
        </authorList>
    </citation>
    <scope>NUCLEOTIDE SEQUENCE</scope>
    <source>
        <tissue evidence="3">Shoot tissue taken approximately 20 cm above the soil surface</tissue>
    </source>
</reference>
<evidence type="ECO:0000256" key="2">
    <source>
        <dbReference type="PROSITE-ProRule" id="PRU00103"/>
    </source>
</evidence>
<dbReference type="AlphaFoldDB" id="A0A0A8XN31"/>
<dbReference type="GO" id="GO:0061863">
    <property type="term" value="F:microtubule plus end polymerase"/>
    <property type="evidence" value="ECO:0007669"/>
    <property type="project" value="InterPro"/>
</dbReference>
<reference evidence="3" key="1">
    <citation type="submission" date="2014-09" db="EMBL/GenBank/DDBJ databases">
        <authorList>
            <person name="Magalhaes I.L.F."/>
            <person name="Oliveira U."/>
            <person name="Santos F.R."/>
            <person name="Vidigal T.H.D.A."/>
            <person name="Brescovit A.D."/>
            <person name="Santos A.J."/>
        </authorList>
    </citation>
    <scope>NUCLEOTIDE SEQUENCE</scope>
    <source>
        <tissue evidence="3">Shoot tissue taken approximately 20 cm above the soil surface</tissue>
    </source>
</reference>
<name>A0A0A8XN31_ARUDO</name>
<dbReference type="GO" id="GO:0046785">
    <property type="term" value="P:microtubule polymerization"/>
    <property type="evidence" value="ECO:0007669"/>
    <property type="project" value="InterPro"/>
</dbReference>
<dbReference type="Gene3D" id="1.25.10.10">
    <property type="entry name" value="Leucine-rich Repeat Variant"/>
    <property type="match status" value="1"/>
</dbReference>
<evidence type="ECO:0008006" key="4">
    <source>
        <dbReference type="Google" id="ProtNLM"/>
    </source>
</evidence>
<organism evidence="3">
    <name type="scientific">Arundo donax</name>
    <name type="common">Giant reed</name>
    <name type="synonym">Donax arundinaceus</name>
    <dbReference type="NCBI Taxonomy" id="35708"/>
    <lineage>
        <taxon>Eukaryota</taxon>
        <taxon>Viridiplantae</taxon>
        <taxon>Streptophyta</taxon>
        <taxon>Embryophyta</taxon>
        <taxon>Tracheophyta</taxon>
        <taxon>Spermatophyta</taxon>
        <taxon>Magnoliopsida</taxon>
        <taxon>Liliopsida</taxon>
        <taxon>Poales</taxon>
        <taxon>Poaceae</taxon>
        <taxon>PACMAD clade</taxon>
        <taxon>Arundinoideae</taxon>
        <taxon>Arundineae</taxon>
        <taxon>Arundo</taxon>
    </lineage>
</organism>
<evidence type="ECO:0000313" key="3">
    <source>
        <dbReference type="EMBL" id="JAD14551.1"/>
    </source>
</evidence>
<dbReference type="EMBL" id="GBRH01283344">
    <property type="protein sequence ID" value="JAD14551.1"/>
    <property type="molecule type" value="Transcribed_RNA"/>
</dbReference>
<feature type="repeat" description="HEAT" evidence="2">
    <location>
        <begin position="1"/>
        <end position="34"/>
    </location>
</feature>
<comment type="similarity">
    <text evidence="1">Belongs to the TOG/XMAP215 family.</text>
</comment>
<dbReference type="InterPro" id="IPR011989">
    <property type="entry name" value="ARM-like"/>
</dbReference>
<accession>A0A0A8XN31</accession>
<sequence>MECLNDGTPEVRDASFSAMSAIAKMVGMKPLERSLEKLDDVRKKKLSDMIGSAGDAVLSSGTATISNSGAATSAHGVTDSLSMKRSAASMLSGKKPVAAATKKCGPAKPTAAKKDRWWGTVKGICCT</sequence>